<evidence type="ECO:0000313" key="3">
    <source>
        <dbReference type="EMBL" id="CAF3907662.1"/>
    </source>
</evidence>
<comment type="caution">
    <text evidence="2">The sequence shown here is derived from an EMBL/GenBank/DDBJ whole genome shotgun (WGS) entry which is preliminary data.</text>
</comment>
<evidence type="ECO:0000313" key="2">
    <source>
        <dbReference type="EMBL" id="CAF1127836.1"/>
    </source>
</evidence>
<protein>
    <recommendedName>
        <fullName evidence="1">ABC transporter domain-containing protein</fullName>
    </recommendedName>
</protein>
<dbReference type="EMBL" id="CAJOBA010020318">
    <property type="protein sequence ID" value="CAF3907662.1"/>
    <property type="molecule type" value="Genomic_DNA"/>
</dbReference>
<organism evidence="2 4">
    <name type="scientific">Didymodactylos carnosus</name>
    <dbReference type="NCBI Taxonomy" id="1234261"/>
    <lineage>
        <taxon>Eukaryota</taxon>
        <taxon>Metazoa</taxon>
        <taxon>Spiralia</taxon>
        <taxon>Gnathifera</taxon>
        <taxon>Rotifera</taxon>
        <taxon>Eurotatoria</taxon>
        <taxon>Bdelloidea</taxon>
        <taxon>Philodinida</taxon>
        <taxon>Philodinidae</taxon>
        <taxon>Didymodactylos</taxon>
    </lineage>
</organism>
<name>A0A8S2E568_9BILA</name>
<dbReference type="Gene3D" id="3.40.50.300">
    <property type="entry name" value="P-loop containing nucleotide triphosphate hydrolases"/>
    <property type="match status" value="1"/>
</dbReference>
<dbReference type="EMBL" id="CAJNOK010010915">
    <property type="protein sequence ID" value="CAF1127836.1"/>
    <property type="molecule type" value="Genomic_DNA"/>
</dbReference>
<dbReference type="SUPFAM" id="SSF52540">
    <property type="entry name" value="P-loop containing nucleoside triphosphate hydrolases"/>
    <property type="match status" value="1"/>
</dbReference>
<dbReference type="InterPro" id="IPR027417">
    <property type="entry name" value="P-loop_NTPase"/>
</dbReference>
<sequence>MSNVLEGLLNGISNNENDHGELAICVQNAYKSYGYWKRVNVLHDVNLSVPKGFIYGLLGPSGCGKTTLLRCLVGRLQLNNGQITVLGAIPGSRGHGVPGAKVGFMPQETALYKDFNISEMLHYFGRLHNMSRQGILKQESFLLGFLDLPSKTKK</sequence>
<dbReference type="InterPro" id="IPR003439">
    <property type="entry name" value="ABC_transporter-like_ATP-bd"/>
</dbReference>
<dbReference type="AlphaFoldDB" id="A0A8S2E568"/>
<dbReference type="GO" id="GO:0005524">
    <property type="term" value="F:ATP binding"/>
    <property type="evidence" value="ECO:0007669"/>
    <property type="project" value="InterPro"/>
</dbReference>
<reference evidence="2" key="1">
    <citation type="submission" date="2021-02" db="EMBL/GenBank/DDBJ databases">
        <authorList>
            <person name="Nowell W R."/>
        </authorList>
    </citation>
    <scope>NUCLEOTIDE SEQUENCE</scope>
</reference>
<proteinExistence type="predicted"/>
<gene>
    <name evidence="2" type="ORF">OVA965_LOCUS20501</name>
    <name evidence="3" type="ORF">TMI583_LOCUS20899</name>
</gene>
<feature type="non-terminal residue" evidence="2">
    <location>
        <position position="154"/>
    </location>
</feature>
<accession>A0A8S2E568</accession>
<dbReference type="Proteomes" id="UP000682733">
    <property type="component" value="Unassembled WGS sequence"/>
</dbReference>
<dbReference type="PANTHER" id="PTHR43038:SF3">
    <property type="entry name" value="ABC TRANSPORTER G FAMILY MEMBER 20 ISOFORM X1"/>
    <property type="match status" value="1"/>
</dbReference>
<dbReference type="Pfam" id="PF00005">
    <property type="entry name" value="ABC_tran"/>
    <property type="match status" value="1"/>
</dbReference>
<evidence type="ECO:0000313" key="4">
    <source>
        <dbReference type="Proteomes" id="UP000677228"/>
    </source>
</evidence>
<evidence type="ECO:0000259" key="1">
    <source>
        <dbReference type="Pfam" id="PF00005"/>
    </source>
</evidence>
<feature type="domain" description="ABC transporter" evidence="1">
    <location>
        <begin position="42"/>
        <end position="122"/>
    </location>
</feature>
<dbReference type="Proteomes" id="UP000677228">
    <property type="component" value="Unassembled WGS sequence"/>
</dbReference>
<dbReference type="PANTHER" id="PTHR43038">
    <property type="entry name" value="ATP-BINDING CASSETTE, SUB-FAMILY H, MEMBER 1"/>
    <property type="match status" value="1"/>
</dbReference>
<dbReference type="GO" id="GO:0016887">
    <property type="term" value="F:ATP hydrolysis activity"/>
    <property type="evidence" value="ECO:0007669"/>
    <property type="project" value="InterPro"/>
</dbReference>